<dbReference type="AlphaFoldDB" id="A0A5S3PUJ5"/>
<dbReference type="InterPro" id="IPR036390">
    <property type="entry name" value="WH_DNA-bd_sf"/>
</dbReference>
<dbReference type="GO" id="GO:0003677">
    <property type="term" value="F:DNA binding"/>
    <property type="evidence" value="ECO:0007669"/>
    <property type="project" value="UniProtKB-KW"/>
</dbReference>
<comment type="caution">
    <text evidence="6">The sequence shown here is derived from an EMBL/GenBank/DDBJ whole genome shotgun (WGS) entry which is preliminary data.</text>
</comment>
<evidence type="ECO:0000256" key="2">
    <source>
        <dbReference type="ARBA" id="ARBA00023125"/>
    </source>
</evidence>
<dbReference type="PROSITE" id="PS51063">
    <property type="entry name" value="HTH_CRP_2"/>
    <property type="match status" value="1"/>
</dbReference>
<evidence type="ECO:0000313" key="6">
    <source>
        <dbReference type="EMBL" id="TMM47199.1"/>
    </source>
</evidence>
<dbReference type="InterPro" id="IPR012318">
    <property type="entry name" value="HTH_CRP"/>
</dbReference>
<organism evidence="6 7">
    <name type="scientific">Qipengyuania marisflavi</name>
    <dbReference type="NCBI Taxonomy" id="2486356"/>
    <lineage>
        <taxon>Bacteria</taxon>
        <taxon>Pseudomonadati</taxon>
        <taxon>Pseudomonadota</taxon>
        <taxon>Alphaproteobacteria</taxon>
        <taxon>Sphingomonadales</taxon>
        <taxon>Erythrobacteraceae</taxon>
        <taxon>Qipengyuania</taxon>
    </lineage>
</organism>
<protein>
    <submittedName>
        <fullName evidence="6">Crp/Fnr family transcriptional regulator</fullName>
    </submittedName>
</protein>
<dbReference type="Pfam" id="PF13545">
    <property type="entry name" value="HTH_Crp_2"/>
    <property type="match status" value="1"/>
</dbReference>
<dbReference type="InterPro" id="IPR000595">
    <property type="entry name" value="cNMP-bd_dom"/>
</dbReference>
<dbReference type="EMBL" id="VCAO01000005">
    <property type="protein sequence ID" value="TMM47199.1"/>
    <property type="molecule type" value="Genomic_DNA"/>
</dbReference>
<gene>
    <name evidence="6" type="ORF">FEV51_10475</name>
</gene>
<dbReference type="CDD" id="cd00038">
    <property type="entry name" value="CAP_ED"/>
    <property type="match status" value="1"/>
</dbReference>
<dbReference type="Proteomes" id="UP000309668">
    <property type="component" value="Unassembled WGS sequence"/>
</dbReference>
<evidence type="ECO:0000256" key="1">
    <source>
        <dbReference type="ARBA" id="ARBA00023015"/>
    </source>
</evidence>
<keyword evidence="7" id="KW-1185">Reference proteome</keyword>
<feature type="domain" description="Cyclic nucleotide-binding" evidence="4">
    <location>
        <begin position="11"/>
        <end position="57"/>
    </location>
</feature>
<dbReference type="InterPro" id="IPR036388">
    <property type="entry name" value="WH-like_DNA-bd_sf"/>
</dbReference>
<dbReference type="OrthoDB" id="6155297at2"/>
<accession>A0A5S3PUJ5</accession>
<feature type="domain" description="HTH crp-type" evidence="5">
    <location>
        <begin position="145"/>
        <end position="221"/>
    </location>
</feature>
<dbReference type="SUPFAM" id="SSF51206">
    <property type="entry name" value="cAMP-binding domain-like"/>
    <property type="match status" value="1"/>
</dbReference>
<dbReference type="GO" id="GO:0006355">
    <property type="term" value="P:regulation of DNA-templated transcription"/>
    <property type="evidence" value="ECO:0007669"/>
    <property type="project" value="InterPro"/>
</dbReference>
<evidence type="ECO:0000259" key="5">
    <source>
        <dbReference type="PROSITE" id="PS51063"/>
    </source>
</evidence>
<sequence length="251" mass="29066">MITELYLKGRLRHGLSQEEAEAIDDAIDHVITLEPREKLVTRGEKVEQSYYIIDGSMMRCIDDARGFRQIVGLQVPGDWVDLHSFPMKRLDHDVHALAASRLAVFRHERLQKLIDDRPHLARIMWFSTLLDAAMHREWIFRLGRLNAEGRIAHLICELLERLRLVGRLEESSFPFPLTQQDFAEASGITTTHANRTFRLLRERGLLDHDENTREMTIIDEQSLRELGEFKPDYLYGEGALHLNTAFADKPA</sequence>
<evidence type="ECO:0000259" key="4">
    <source>
        <dbReference type="PROSITE" id="PS50042"/>
    </source>
</evidence>
<evidence type="ECO:0000256" key="3">
    <source>
        <dbReference type="ARBA" id="ARBA00023163"/>
    </source>
</evidence>
<dbReference type="Gene3D" id="1.10.10.10">
    <property type="entry name" value="Winged helix-like DNA-binding domain superfamily/Winged helix DNA-binding domain"/>
    <property type="match status" value="1"/>
</dbReference>
<dbReference type="PROSITE" id="PS50042">
    <property type="entry name" value="CNMP_BINDING_3"/>
    <property type="match status" value="1"/>
</dbReference>
<keyword evidence="2" id="KW-0238">DNA-binding</keyword>
<dbReference type="SUPFAM" id="SSF46785">
    <property type="entry name" value="Winged helix' DNA-binding domain"/>
    <property type="match status" value="1"/>
</dbReference>
<keyword evidence="1" id="KW-0805">Transcription regulation</keyword>
<dbReference type="InterPro" id="IPR018490">
    <property type="entry name" value="cNMP-bd_dom_sf"/>
</dbReference>
<keyword evidence="3" id="KW-0804">Transcription</keyword>
<reference evidence="6 7" key="1">
    <citation type="submission" date="2019-05" db="EMBL/GenBank/DDBJ databases">
        <title>Erythrobacter marisflavi sp. nov., isolated from isolated from water of an estuary environment.</title>
        <authorList>
            <person name="Yoon J.-H."/>
        </authorList>
    </citation>
    <scope>NUCLEOTIDE SEQUENCE [LARGE SCALE GENOMIC DNA]</scope>
    <source>
        <strain evidence="6 7">KEM-5</strain>
    </source>
</reference>
<dbReference type="Gene3D" id="2.60.120.10">
    <property type="entry name" value="Jelly Rolls"/>
    <property type="match status" value="1"/>
</dbReference>
<dbReference type="InterPro" id="IPR014710">
    <property type="entry name" value="RmlC-like_jellyroll"/>
</dbReference>
<dbReference type="Pfam" id="PF00027">
    <property type="entry name" value="cNMP_binding"/>
    <property type="match status" value="1"/>
</dbReference>
<evidence type="ECO:0000313" key="7">
    <source>
        <dbReference type="Proteomes" id="UP000309668"/>
    </source>
</evidence>
<name>A0A5S3PUJ5_9SPHN</name>
<dbReference type="RefSeq" id="WP_138618680.1">
    <property type="nucleotide sequence ID" value="NZ_VCAO01000005.1"/>
</dbReference>
<proteinExistence type="predicted"/>